<dbReference type="InterPro" id="IPR011050">
    <property type="entry name" value="Pectin_lyase_fold/virulence"/>
</dbReference>
<evidence type="ECO:0000259" key="2">
    <source>
        <dbReference type="Pfam" id="PF12708"/>
    </source>
</evidence>
<gene>
    <name evidence="3" type="ORF">IDH45_01940</name>
</gene>
<name>A0A927C3R3_9BACL</name>
<feature type="compositionally biased region" description="Polar residues" evidence="1">
    <location>
        <begin position="13"/>
        <end position="27"/>
    </location>
</feature>
<accession>A0A927C3R3</accession>
<dbReference type="InterPro" id="IPR006311">
    <property type="entry name" value="TAT_signal"/>
</dbReference>
<dbReference type="EMBL" id="JACXJA010000003">
    <property type="protein sequence ID" value="MBD2860745.1"/>
    <property type="molecule type" value="Genomic_DNA"/>
</dbReference>
<organism evidence="3 4">
    <name type="scientific">Paenibacillus oceani</name>
    <dbReference type="NCBI Taxonomy" id="2772510"/>
    <lineage>
        <taxon>Bacteria</taxon>
        <taxon>Bacillati</taxon>
        <taxon>Bacillota</taxon>
        <taxon>Bacilli</taxon>
        <taxon>Bacillales</taxon>
        <taxon>Paenibacillaceae</taxon>
        <taxon>Paenibacillus</taxon>
    </lineage>
</organism>
<dbReference type="Proteomes" id="UP000639396">
    <property type="component" value="Unassembled WGS sequence"/>
</dbReference>
<dbReference type="SUPFAM" id="SSF51126">
    <property type="entry name" value="Pectin lyase-like"/>
    <property type="match status" value="1"/>
</dbReference>
<reference evidence="3" key="1">
    <citation type="submission" date="2020-09" db="EMBL/GenBank/DDBJ databases">
        <title>A novel bacterium of genus Paenibacillus, isolated from South China Sea.</title>
        <authorList>
            <person name="Huang H."/>
            <person name="Mo K."/>
            <person name="Hu Y."/>
        </authorList>
    </citation>
    <scope>NUCLEOTIDE SEQUENCE</scope>
    <source>
        <strain evidence="3">IB182363</strain>
    </source>
</reference>
<proteinExistence type="predicted"/>
<keyword evidence="4" id="KW-1185">Reference proteome</keyword>
<dbReference type="InterPro" id="IPR012334">
    <property type="entry name" value="Pectin_lyas_fold"/>
</dbReference>
<evidence type="ECO:0000256" key="1">
    <source>
        <dbReference type="SAM" id="MobiDB-lite"/>
    </source>
</evidence>
<feature type="domain" description="Rhamnogalacturonase A/B/Epimerase-like pectate lyase" evidence="2">
    <location>
        <begin position="149"/>
        <end position="206"/>
    </location>
</feature>
<feature type="region of interest" description="Disordered" evidence="1">
    <location>
        <begin position="1"/>
        <end position="27"/>
    </location>
</feature>
<dbReference type="AlphaFoldDB" id="A0A927C3R3"/>
<evidence type="ECO:0000313" key="3">
    <source>
        <dbReference type="EMBL" id="MBD2860745.1"/>
    </source>
</evidence>
<protein>
    <recommendedName>
        <fullName evidence="2">Rhamnogalacturonase A/B/Epimerase-like pectate lyase domain-containing protein</fullName>
    </recommendedName>
</protein>
<sequence>MEEWNTMKIVNEEQLNQQDTEQAGSDSGLSRRKLLAMIGAAGAAAAAGPLLSGTVGFAQGNGVTNSVYGPPLGLGPEWCVRKTTIAELRAMTATVAEGIYYVTDSGKGGHFHADASDTSSADNTGTILVSASGLRFKRIYNGALDALWFGAKGDGSTDDTAAIRLAIAAMQNGDSLYFPAGEYIVDSGCLLFRGLSNITICGDGVNSWLHPSGQRTPTSKTSFHTTMAIDQCVSLTIRDLRIESKGENWGNTDAGTGAGWGDGRTNFAIEKGGHALLVTRSGNVVVENIVGRLCGSVGVFYFSSCDDVVVRDCFSNASSLGYAMYAVDNWCAPAQQMRRTYNFINCNGWNEPGYSPYSAKAGILVEGDPGMILNVNVQGGIFKNCTIGGDYKILGCAVGAVYANANVNGVTSDSCLIGYLAGARGTNAENMMHTVTGCSFMNNRVTGVMLDFKAGTGDSQLYLKDTVIRTKETSHWSGYNDLRVKYSSGISNLSYLKGTVHLSNVSMAGGEYGMYMMDYLDLNSQSSEVSGSKSALTVYGGGNYELYGTNVSSDLEHALVFRTANITQMGTSMADRELRMAAAYGILNCGVDQNLFSIIGTAGHTKSVVVKDNVVKNGYIGLVGIYADTKTFDEMLSYTTAIVTAVNFAGTNTSVHFALPKDKHYQYTKIINEAGAVSPIPVSYNDFGSRGVYRIILQGDVRASFPVGAVCRLLAL</sequence>
<dbReference type="PROSITE" id="PS51318">
    <property type="entry name" value="TAT"/>
    <property type="match status" value="1"/>
</dbReference>
<dbReference type="Pfam" id="PF12708">
    <property type="entry name" value="Pect-lyase_RHGA_epim"/>
    <property type="match status" value="1"/>
</dbReference>
<dbReference type="InterPro" id="IPR024535">
    <property type="entry name" value="RHGA/B-epi-like_pectate_lyase"/>
</dbReference>
<comment type="caution">
    <text evidence="3">The sequence shown here is derived from an EMBL/GenBank/DDBJ whole genome shotgun (WGS) entry which is preliminary data.</text>
</comment>
<dbReference type="Gene3D" id="2.160.20.10">
    <property type="entry name" value="Single-stranded right-handed beta-helix, Pectin lyase-like"/>
    <property type="match status" value="1"/>
</dbReference>
<evidence type="ECO:0000313" key="4">
    <source>
        <dbReference type="Proteomes" id="UP000639396"/>
    </source>
</evidence>